<dbReference type="PANTHER" id="PTHR43758:SF2">
    <property type="entry name" value="OXIDIZED PURINE NUCLEOSIDE TRIPHOSPHATE HYDROLASE"/>
    <property type="match status" value="1"/>
</dbReference>
<evidence type="ECO:0000256" key="19">
    <source>
        <dbReference type="ARBA" id="ARBA00032071"/>
    </source>
</evidence>
<dbReference type="PROSITE" id="PS51462">
    <property type="entry name" value="NUDIX"/>
    <property type="match status" value="1"/>
</dbReference>
<evidence type="ECO:0000256" key="5">
    <source>
        <dbReference type="ARBA" id="ARBA00022723"/>
    </source>
</evidence>
<evidence type="ECO:0000256" key="3">
    <source>
        <dbReference type="ARBA" id="ARBA00005582"/>
    </source>
</evidence>
<evidence type="ECO:0000313" key="25">
    <source>
        <dbReference type="EMBL" id="KAG5643695.1"/>
    </source>
</evidence>
<dbReference type="PROSITE" id="PS00893">
    <property type="entry name" value="NUDIX_BOX"/>
    <property type="match status" value="1"/>
</dbReference>
<dbReference type="CDD" id="cd03427">
    <property type="entry name" value="NUDIX_MTH1_Nudt1"/>
    <property type="match status" value="1"/>
</dbReference>
<evidence type="ECO:0000256" key="1">
    <source>
        <dbReference type="ARBA" id="ARBA00001946"/>
    </source>
</evidence>
<evidence type="ECO:0000256" key="21">
    <source>
        <dbReference type="ARBA" id="ARBA00048894"/>
    </source>
</evidence>
<evidence type="ECO:0000256" key="12">
    <source>
        <dbReference type="ARBA" id="ARBA00024596"/>
    </source>
</evidence>
<evidence type="ECO:0000256" key="16">
    <source>
        <dbReference type="ARBA" id="ARBA00030634"/>
    </source>
</evidence>
<reference evidence="25" key="2">
    <citation type="submission" date="2021-10" db="EMBL/GenBank/DDBJ databases">
        <title>Phylogenomics reveals ancestral predisposition of the termite-cultivated fungus Termitomyces towards a domesticated lifestyle.</title>
        <authorList>
            <person name="Auxier B."/>
            <person name="Grum-Grzhimaylo A."/>
            <person name="Cardenas M.E."/>
            <person name="Lodge J.D."/>
            <person name="Laessoe T."/>
            <person name="Pedersen O."/>
            <person name="Smith M.E."/>
            <person name="Kuyper T.W."/>
            <person name="Franco-Molano E.A."/>
            <person name="Baroni T.J."/>
            <person name="Aanen D.K."/>
        </authorList>
    </citation>
    <scope>NUCLEOTIDE SEQUENCE</scope>
    <source>
        <strain evidence="25">AP01</strain>
        <tissue evidence="25">Mycelium</tissue>
    </source>
</reference>
<keyword evidence="5" id="KW-0479">Metal-binding</keyword>
<evidence type="ECO:0000256" key="14">
    <source>
        <dbReference type="ARBA" id="ARBA00026218"/>
    </source>
</evidence>
<dbReference type="GO" id="GO:0046872">
    <property type="term" value="F:metal ion binding"/>
    <property type="evidence" value="ECO:0007669"/>
    <property type="project" value="UniProtKB-KW"/>
</dbReference>
<dbReference type="Gene3D" id="3.90.79.10">
    <property type="entry name" value="Nucleoside Triphosphate Pyrophosphohydrolase"/>
    <property type="match status" value="1"/>
</dbReference>
<evidence type="ECO:0000256" key="9">
    <source>
        <dbReference type="ARBA" id="ARBA00024448"/>
    </source>
</evidence>
<evidence type="ECO:0000256" key="10">
    <source>
        <dbReference type="ARBA" id="ARBA00024459"/>
    </source>
</evidence>
<keyword evidence="7" id="KW-0460">Magnesium</keyword>
<comment type="catalytic activity">
    <reaction evidence="21">
        <text>O(6)-methyl-dGTP + H2O = O(6)-methyl-dGMP + diphosphate + H(+)</text>
        <dbReference type="Rhea" id="RHEA:67600"/>
        <dbReference type="ChEBI" id="CHEBI:15377"/>
        <dbReference type="ChEBI" id="CHEBI:15378"/>
        <dbReference type="ChEBI" id="CHEBI:33019"/>
        <dbReference type="ChEBI" id="CHEBI:169974"/>
        <dbReference type="ChEBI" id="CHEBI:169975"/>
    </reaction>
    <physiologicalReaction direction="left-to-right" evidence="21">
        <dbReference type="Rhea" id="RHEA:67601"/>
    </physiologicalReaction>
</comment>
<comment type="catalytic activity">
    <reaction evidence="20">
        <text>N(6)-methyl-ATP + H2O = N(6)-methyl-AMP + diphosphate + H(+)</text>
        <dbReference type="Rhea" id="RHEA:67608"/>
        <dbReference type="ChEBI" id="CHEBI:15377"/>
        <dbReference type="ChEBI" id="CHEBI:15378"/>
        <dbReference type="ChEBI" id="CHEBI:33019"/>
        <dbReference type="ChEBI" id="CHEBI:144842"/>
        <dbReference type="ChEBI" id="CHEBI:172873"/>
    </reaction>
    <physiologicalReaction direction="left-to-right" evidence="20">
        <dbReference type="Rhea" id="RHEA:67609"/>
    </physiologicalReaction>
</comment>
<comment type="cofactor">
    <cofactor evidence="1">
        <name>Mg(2+)</name>
        <dbReference type="ChEBI" id="CHEBI:18420"/>
    </cofactor>
</comment>
<evidence type="ECO:0000256" key="23">
    <source>
        <dbReference type="ARBA" id="ARBA00053094"/>
    </source>
</evidence>
<protein>
    <recommendedName>
        <fullName evidence="14">Oxidized purine nucleoside triphosphate hydrolase</fullName>
        <ecNumber evidence="13">3.6.1.56</ecNumber>
    </recommendedName>
    <alternativeName>
        <fullName evidence="18">2-hydroxy-dATP diphosphatase</fullName>
    </alternativeName>
    <alternativeName>
        <fullName evidence="17">7,8-dihydro-8-oxoguanine triphosphatase</fullName>
    </alternativeName>
    <alternativeName>
        <fullName evidence="16">8-oxo-dGTPase</fullName>
    </alternativeName>
    <alternativeName>
        <fullName evidence="19">Methylated purine nucleoside triphosphate hydrolase</fullName>
    </alternativeName>
    <alternativeName>
        <fullName evidence="15">Nucleoside diphosphate-linked moiety X motif 1</fullName>
    </alternativeName>
</protein>
<evidence type="ECO:0000256" key="11">
    <source>
        <dbReference type="ARBA" id="ARBA00024486"/>
    </source>
</evidence>
<evidence type="ECO:0000259" key="24">
    <source>
        <dbReference type="PROSITE" id="PS51462"/>
    </source>
</evidence>
<dbReference type="GO" id="GO:0005737">
    <property type="term" value="C:cytoplasm"/>
    <property type="evidence" value="ECO:0007669"/>
    <property type="project" value="TreeGrafter"/>
</dbReference>
<evidence type="ECO:0000256" key="13">
    <source>
        <dbReference type="ARBA" id="ARBA00026103"/>
    </source>
</evidence>
<evidence type="ECO:0000256" key="17">
    <source>
        <dbReference type="ARBA" id="ARBA00030682"/>
    </source>
</evidence>
<evidence type="ECO:0000256" key="2">
    <source>
        <dbReference type="ARBA" id="ARBA00004123"/>
    </source>
</evidence>
<dbReference type="OrthoDB" id="447842at2759"/>
<comment type="catalytic activity">
    <reaction evidence="11">
        <text>8-oxo-dGTP + H2O = 8-oxo-dGMP + diphosphate + H(+)</text>
        <dbReference type="Rhea" id="RHEA:31575"/>
        <dbReference type="ChEBI" id="CHEBI:15377"/>
        <dbReference type="ChEBI" id="CHEBI:15378"/>
        <dbReference type="ChEBI" id="CHEBI:33019"/>
        <dbReference type="ChEBI" id="CHEBI:63224"/>
        <dbReference type="ChEBI" id="CHEBI:77896"/>
    </reaction>
    <physiologicalReaction direction="left-to-right" evidence="11">
        <dbReference type="Rhea" id="RHEA:31576"/>
    </physiologicalReaction>
</comment>
<dbReference type="AlphaFoldDB" id="A0A9P7KCB4"/>
<evidence type="ECO:0000256" key="8">
    <source>
        <dbReference type="ARBA" id="ARBA00023242"/>
    </source>
</evidence>
<gene>
    <name evidence="25" type="ORF">DXG03_009744</name>
</gene>
<dbReference type="GO" id="GO:0008413">
    <property type="term" value="F:8-oxo-7,8-dihydroguanosine triphosphate pyrophosphatase activity"/>
    <property type="evidence" value="ECO:0007669"/>
    <property type="project" value="InterPro"/>
</dbReference>
<dbReference type="Pfam" id="PF00293">
    <property type="entry name" value="NUDIX"/>
    <property type="match status" value="1"/>
</dbReference>
<proteinExistence type="inferred from homology"/>
<comment type="subcellular location">
    <subcellularLocation>
        <location evidence="2">Nucleus</location>
    </subcellularLocation>
</comment>
<dbReference type="InterPro" id="IPR020084">
    <property type="entry name" value="NUDIX_hydrolase_CS"/>
</dbReference>
<name>A0A9P7KCB4_9AGAR</name>
<organism evidence="25 26">
    <name type="scientific">Asterophora parasitica</name>
    <dbReference type="NCBI Taxonomy" id="117018"/>
    <lineage>
        <taxon>Eukaryota</taxon>
        <taxon>Fungi</taxon>
        <taxon>Dikarya</taxon>
        <taxon>Basidiomycota</taxon>
        <taxon>Agaricomycotina</taxon>
        <taxon>Agaricomycetes</taxon>
        <taxon>Agaricomycetidae</taxon>
        <taxon>Agaricales</taxon>
        <taxon>Tricholomatineae</taxon>
        <taxon>Lyophyllaceae</taxon>
        <taxon>Asterophora</taxon>
    </lineage>
</organism>
<comment type="caution">
    <text evidence="25">The sequence shown here is derived from an EMBL/GenBank/DDBJ whole genome shotgun (WGS) entry which is preliminary data.</text>
</comment>
<reference evidence="25" key="1">
    <citation type="submission" date="2020-07" db="EMBL/GenBank/DDBJ databases">
        <authorList>
            <person name="Nieuwenhuis M."/>
            <person name="Van De Peppel L.J.J."/>
        </authorList>
    </citation>
    <scope>NUCLEOTIDE SEQUENCE</scope>
    <source>
        <strain evidence="25">AP01</strain>
        <tissue evidence="25">Mycelium</tissue>
    </source>
</reference>
<dbReference type="GO" id="GO:0042262">
    <property type="term" value="P:DNA protection"/>
    <property type="evidence" value="ECO:0007669"/>
    <property type="project" value="InterPro"/>
</dbReference>
<comment type="catalytic activity">
    <reaction evidence="10">
        <text>2-oxo-dATP + H2O = 2-oxo-dAMP + diphosphate + H(+)</text>
        <dbReference type="Rhea" id="RHEA:31583"/>
        <dbReference type="ChEBI" id="CHEBI:15377"/>
        <dbReference type="ChEBI" id="CHEBI:15378"/>
        <dbReference type="ChEBI" id="CHEBI:33019"/>
        <dbReference type="ChEBI" id="CHEBI:63212"/>
        <dbReference type="ChEBI" id="CHEBI:77897"/>
        <dbReference type="EC" id="3.6.1.56"/>
    </reaction>
    <physiologicalReaction direction="left-to-right" evidence="10">
        <dbReference type="Rhea" id="RHEA:31584"/>
    </physiologicalReaction>
</comment>
<dbReference type="InterPro" id="IPR015797">
    <property type="entry name" value="NUDIX_hydrolase-like_dom_sf"/>
</dbReference>
<comment type="catalytic activity">
    <reaction evidence="9">
        <text>8-oxo-dATP + H2O = 8-oxo-dAMP + diphosphate + H(+)</text>
        <dbReference type="Rhea" id="RHEA:65396"/>
        <dbReference type="ChEBI" id="CHEBI:15377"/>
        <dbReference type="ChEBI" id="CHEBI:15378"/>
        <dbReference type="ChEBI" id="CHEBI:33019"/>
        <dbReference type="ChEBI" id="CHEBI:71361"/>
        <dbReference type="ChEBI" id="CHEBI:172871"/>
    </reaction>
    <physiologicalReaction direction="left-to-right" evidence="9">
        <dbReference type="Rhea" id="RHEA:65397"/>
    </physiologicalReaction>
</comment>
<dbReference type="Proteomes" id="UP000775547">
    <property type="component" value="Unassembled WGS sequence"/>
</dbReference>
<evidence type="ECO:0000256" key="6">
    <source>
        <dbReference type="ARBA" id="ARBA00022801"/>
    </source>
</evidence>
<evidence type="ECO:0000256" key="20">
    <source>
        <dbReference type="ARBA" id="ARBA00048002"/>
    </source>
</evidence>
<comment type="function">
    <text evidence="23">Oxidized purine nucleoside triphosphate hydrolase which is a prominent sanitizer of the oxidized nucleotide pool. Catalyzes the hydrolysis of 2-oxo-dATP (2-hydroxy-dATP) into 2-oxo-dAMP. Also has a significant hydrolase activity toward 2-oxo-ATP, 8-oxo-dGTP and 8-oxo-dATP. Through the hydrolysis of oxidized purine nucleoside triphosphates, prevents their incorporation into DNA and the subsequent transversions A:T to C:G and G:C to T:A. Also catalyzes the hydrolysis of methylated purine nucleoside triphosphate preventing their integration into DNA. Through this antimutagenic activity protects cells from oxidative stress.</text>
</comment>
<dbReference type="PANTHER" id="PTHR43758">
    <property type="entry name" value="7,8-DIHYDRO-8-OXOGUANINE TRIPHOSPHATASE"/>
    <property type="match status" value="1"/>
</dbReference>
<evidence type="ECO:0000313" key="26">
    <source>
        <dbReference type="Proteomes" id="UP000775547"/>
    </source>
</evidence>
<evidence type="ECO:0000256" key="15">
    <source>
        <dbReference type="ARBA" id="ARBA00029673"/>
    </source>
</evidence>
<evidence type="ECO:0000256" key="22">
    <source>
        <dbReference type="ARBA" id="ARBA00049032"/>
    </source>
</evidence>
<dbReference type="SUPFAM" id="SSF55811">
    <property type="entry name" value="Nudix"/>
    <property type="match status" value="1"/>
</dbReference>
<comment type="similarity">
    <text evidence="3">Belongs to the Nudix hydrolase family.</text>
</comment>
<feature type="domain" description="Nudix hydrolase" evidence="24">
    <location>
        <begin position="39"/>
        <end position="134"/>
    </location>
</feature>
<dbReference type="GO" id="GO:0005634">
    <property type="term" value="C:nucleus"/>
    <property type="evidence" value="ECO:0007669"/>
    <property type="project" value="UniProtKB-SubCell"/>
</dbReference>
<dbReference type="EC" id="3.6.1.56" evidence="13"/>
<keyword evidence="6" id="KW-0378">Hydrolase</keyword>
<dbReference type="InterPro" id="IPR003563">
    <property type="entry name" value="8ODP"/>
</dbReference>
<dbReference type="InterPro" id="IPR000086">
    <property type="entry name" value="NUDIX_hydrolase_dom"/>
</dbReference>
<comment type="catalytic activity">
    <reaction evidence="12">
        <text>2-oxo-ATP + H2O = 2-oxo-AMP + diphosphate + H(+)</text>
        <dbReference type="Rhea" id="RHEA:67392"/>
        <dbReference type="ChEBI" id="CHEBI:15377"/>
        <dbReference type="ChEBI" id="CHEBI:15378"/>
        <dbReference type="ChEBI" id="CHEBI:33019"/>
        <dbReference type="ChEBI" id="CHEBI:71395"/>
        <dbReference type="ChEBI" id="CHEBI:172878"/>
    </reaction>
    <physiologicalReaction direction="left-to-right" evidence="12">
        <dbReference type="Rhea" id="RHEA:67393"/>
    </physiologicalReaction>
</comment>
<sequence>MSATIEAREVFAVIPPGIQGYLKQVVSGGKDVDWMPFEIKREYTNAFIIKDGKILLGYKKRGFGVGMYNGFGGKVEPGESSLQGALRELKEEAGITAPLEHAGTLLFLSEGVDHAFNIEIYRADAYSGVVTESV</sequence>
<keyword evidence="26" id="KW-1185">Reference proteome</keyword>
<keyword evidence="8" id="KW-0539">Nucleus</keyword>
<evidence type="ECO:0000256" key="18">
    <source>
        <dbReference type="ARBA" id="ARBA00031927"/>
    </source>
</evidence>
<comment type="catalytic activity">
    <reaction evidence="22">
        <text>N(6)-methyl-dATP + H2O = N(6)-methyl-dAMP + diphosphate + H(+)</text>
        <dbReference type="Rhea" id="RHEA:67604"/>
        <dbReference type="ChEBI" id="CHEBI:15377"/>
        <dbReference type="ChEBI" id="CHEBI:15378"/>
        <dbReference type="ChEBI" id="CHEBI:33019"/>
        <dbReference type="ChEBI" id="CHEBI:169976"/>
        <dbReference type="ChEBI" id="CHEBI:172872"/>
    </reaction>
    <physiologicalReaction direction="left-to-right" evidence="22">
        <dbReference type="Rhea" id="RHEA:67605"/>
    </physiologicalReaction>
</comment>
<comment type="subunit">
    <text evidence="4">Monomer.</text>
</comment>
<accession>A0A9P7KCB4</accession>
<dbReference type="PRINTS" id="PR01403">
    <property type="entry name" value="8OXTPHPHTASE"/>
</dbReference>
<dbReference type="GO" id="GO:0008828">
    <property type="term" value="F:dATP diphosphatase activity"/>
    <property type="evidence" value="ECO:0007669"/>
    <property type="project" value="UniProtKB-EC"/>
</dbReference>
<evidence type="ECO:0000256" key="4">
    <source>
        <dbReference type="ARBA" id="ARBA00011245"/>
    </source>
</evidence>
<evidence type="ECO:0000256" key="7">
    <source>
        <dbReference type="ARBA" id="ARBA00022842"/>
    </source>
</evidence>
<dbReference type="EMBL" id="JABCKV010000099">
    <property type="protein sequence ID" value="KAG5643695.1"/>
    <property type="molecule type" value="Genomic_DNA"/>
</dbReference>